<organism evidence="1 2">
    <name type="scientific">Linum trigynum</name>
    <dbReference type="NCBI Taxonomy" id="586398"/>
    <lineage>
        <taxon>Eukaryota</taxon>
        <taxon>Viridiplantae</taxon>
        <taxon>Streptophyta</taxon>
        <taxon>Embryophyta</taxon>
        <taxon>Tracheophyta</taxon>
        <taxon>Spermatophyta</taxon>
        <taxon>Magnoliopsida</taxon>
        <taxon>eudicotyledons</taxon>
        <taxon>Gunneridae</taxon>
        <taxon>Pentapetalae</taxon>
        <taxon>rosids</taxon>
        <taxon>fabids</taxon>
        <taxon>Malpighiales</taxon>
        <taxon>Linaceae</taxon>
        <taxon>Linum</taxon>
    </lineage>
</organism>
<name>A0AAV2EU71_9ROSI</name>
<evidence type="ECO:0000313" key="1">
    <source>
        <dbReference type="EMBL" id="CAL1389520.1"/>
    </source>
</evidence>
<dbReference type="EMBL" id="OZ034818">
    <property type="protein sequence ID" value="CAL1389520.1"/>
    <property type="molecule type" value="Genomic_DNA"/>
</dbReference>
<protein>
    <submittedName>
        <fullName evidence="1">Uncharacterized protein</fullName>
    </submittedName>
</protein>
<keyword evidence="2" id="KW-1185">Reference proteome</keyword>
<dbReference type="AlphaFoldDB" id="A0AAV2EU71"/>
<reference evidence="1 2" key="1">
    <citation type="submission" date="2024-04" db="EMBL/GenBank/DDBJ databases">
        <authorList>
            <person name="Fracassetti M."/>
        </authorList>
    </citation>
    <scope>NUCLEOTIDE SEQUENCE [LARGE SCALE GENOMIC DNA]</scope>
</reference>
<sequence length="219" mass="24869">MRIQMKTREEQFSFKSCEWNAEMVEAQQHVEAAIQELRTSEAVEAGLRQKVEQLHASMREERLIRRSLRSENTGLHSENTTLRSANNTLRHQLQMEVSRVMDNVHRLARRAIYCMYPARDIDGIRLRQVVEECETTLEPEEVTSQNINVVEECAGAPQSGEAASQISNVEIEFQRLSPLLDAISEAPPMVGTLVHSDFNISTAMLLAATELLGPEFFEN</sequence>
<accession>A0AAV2EU71</accession>
<proteinExistence type="predicted"/>
<evidence type="ECO:0000313" key="2">
    <source>
        <dbReference type="Proteomes" id="UP001497516"/>
    </source>
</evidence>
<dbReference type="Proteomes" id="UP001497516">
    <property type="component" value="Chromosome 5"/>
</dbReference>
<gene>
    <name evidence="1" type="ORF">LTRI10_LOCUS30371</name>
</gene>